<gene>
    <name evidence="3" type="ORF">HaLaN_07494</name>
</gene>
<accession>A0A699YQN0</accession>
<evidence type="ECO:0000313" key="4">
    <source>
        <dbReference type="Proteomes" id="UP000485058"/>
    </source>
</evidence>
<dbReference type="SUPFAM" id="SSF56219">
    <property type="entry name" value="DNase I-like"/>
    <property type="match status" value="1"/>
</dbReference>
<protein>
    <submittedName>
        <fullName evidence="3">IPPc domain-containing protein</fullName>
    </submittedName>
</protein>
<evidence type="ECO:0000259" key="2">
    <source>
        <dbReference type="Pfam" id="PF22669"/>
    </source>
</evidence>
<dbReference type="Pfam" id="PF22669">
    <property type="entry name" value="Exo_endo_phos2"/>
    <property type="match status" value="1"/>
</dbReference>
<dbReference type="GO" id="GO:0046856">
    <property type="term" value="P:phosphatidylinositol dephosphorylation"/>
    <property type="evidence" value="ECO:0007669"/>
    <property type="project" value="InterPro"/>
</dbReference>
<dbReference type="Proteomes" id="UP000485058">
    <property type="component" value="Unassembled WGS sequence"/>
</dbReference>
<comment type="similarity">
    <text evidence="1">Belongs to the inositol polyphosphate 5-phosphatase family.</text>
</comment>
<evidence type="ECO:0000313" key="3">
    <source>
        <dbReference type="EMBL" id="GFH11911.1"/>
    </source>
</evidence>
<reference evidence="3 4" key="1">
    <citation type="submission" date="2020-02" db="EMBL/GenBank/DDBJ databases">
        <title>Draft genome sequence of Haematococcus lacustris strain NIES-144.</title>
        <authorList>
            <person name="Morimoto D."/>
            <person name="Nakagawa S."/>
            <person name="Yoshida T."/>
            <person name="Sawayama S."/>
        </authorList>
    </citation>
    <scope>NUCLEOTIDE SEQUENCE [LARGE SCALE GENOMIC DNA]</scope>
    <source>
        <strain evidence="3 4">NIES-144</strain>
    </source>
</reference>
<proteinExistence type="inferred from homology"/>
<organism evidence="3 4">
    <name type="scientific">Haematococcus lacustris</name>
    <name type="common">Green alga</name>
    <name type="synonym">Haematococcus pluvialis</name>
    <dbReference type="NCBI Taxonomy" id="44745"/>
    <lineage>
        <taxon>Eukaryota</taxon>
        <taxon>Viridiplantae</taxon>
        <taxon>Chlorophyta</taxon>
        <taxon>core chlorophytes</taxon>
        <taxon>Chlorophyceae</taxon>
        <taxon>CS clade</taxon>
        <taxon>Chlamydomonadales</taxon>
        <taxon>Haematococcaceae</taxon>
        <taxon>Haematococcus</taxon>
    </lineage>
</organism>
<feature type="domain" description="Inositol polyphosphate-related phosphatase" evidence="2">
    <location>
        <begin position="13"/>
        <end position="79"/>
    </location>
</feature>
<dbReference type="EMBL" id="BLLF01000448">
    <property type="protein sequence ID" value="GFH11911.1"/>
    <property type="molecule type" value="Genomic_DNA"/>
</dbReference>
<dbReference type="AlphaFoldDB" id="A0A699YQN0"/>
<dbReference type="PANTHER" id="PTHR11200:SF291">
    <property type="entry name" value="INOSITOL 5-PHOSPHATASE"/>
    <property type="match status" value="1"/>
</dbReference>
<sequence>MWLQAGLTPDGFKDAWEETLKNAMGSQYYMVKSVHMGQIRLLLFARNDIIAAISDVQKGSQATGVAGVATNKGGVAISLK</sequence>
<keyword evidence="4" id="KW-1185">Reference proteome</keyword>
<dbReference type="InterPro" id="IPR000300">
    <property type="entry name" value="IPPc"/>
</dbReference>
<comment type="caution">
    <text evidence="3">The sequence shown here is derived from an EMBL/GenBank/DDBJ whole genome shotgun (WGS) entry which is preliminary data.</text>
</comment>
<feature type="non-terminal residue" evidence="3">
    <location>
        <position position="80"/>
    </location>
</feature>
<dbReference type="InterPro" id="IPR046985">
    <property type="entry name" value="IP5"/>
</dbReference>
<name>A0A699YQN0_HAELA</name>
<evidence type="ECO:0000256" key="1">
    <source>
        <dbReference type="ARBA" id="ARBA00010768"/>
    </source>
</evidence>
<dbReference type="PANTHER" id="PTHR11200">
    <property type="entry name" value="INOSITOL 5-PHOSPHATASE"/>
    <property type="match status" value="1"/>
</dbReference>
<dbReference type="GO" id="GO:0004439">
    <property type="term" value="F:phosphatidylinositol-4,5-bisphosphate 5-phosphatase activity"/>
    <property type="evidence" value="ECO:0007669"/>
    <property type="project" value="TreeGrafter"/>
</dbReference>
<dbReference type="InterPro" id="IPR036691">
    <property type="entry name" value="Endo/exonu/phosph_ase_sf"/>
</dbReference>
<dbReference type="Gene3D" id="3.60.10.10">
    <property type="entry name" value="Endonuclease/exonuclease/phosphatase"/>
    <property type="match status" value="1"/>
</dbReference>